<evidence type="ECO:0000313" key="7">
    <source>
        <dbReference type="Proteomes" id="UP000092993"/>
    </source>
</evidence>
<evidence type="ECO:0000256" key="2">
    <source>
        <dbReference type="ARBA" id="ARBA00023134"/>
    </source>
</evidence>
<evidence type="ECO:0000259" key="4">
    <source>
        <dbReference type="PROSITE" id="PS51388"/>
    </source>
</evidence>
<dbReference type="SUPFAM" id="SSF52540">
    <property type="entry name" value="P-loop containing nucleoside triphosphate hydrolases"/>
    <property type="match status" value="1"/>
</dbReference>
<dbReference type="OMA" id="HATIMEH"/>
<dbReference type="GO" id="GO:0005525">
    <property type="term" value="F:GTP binding"/>
    <property type="evidence" value="ECO:0007669"/>
    <property type="project" value="InterPro"/>
</dbReference>
<dbReference type="Gene3D" id="1.20.120.1240">
    <property type="entry name" value="Dynamin, middle domain"/>
    <property type="match status" value="1"/>
</dbReference>
<organism evidence="6 7">
    <name type="scientific">Grifola frondosa</name>
    <name type="common">Maitake</name>
    <name type="synonym">Polyporus frondosus</name>
    <dbReference type="NCBI Taxonomy" id="5627"/>
    <lineage>
        <taxon>Eukaryota</taxon>
        <taxon>Fungi</taxon>
        <taxon>Dikarya</taxon>
        <taxon>Basidiomycota</taxon>
        <taxon>Agaricomycotina</taxon>
        <taxon>Agaricomycetes</taxon>
        <taxon>Polyporales</taxon>
        <taxon>Grifolaceae</taxon>
        <taxon>Grifola</taxon>
    </lineage>
</organism>
<name>A0A1C7LNV3_GRIFR</name>
<protein>
    <submittedName>
        <fullName evidence="6">Interferon-induced GTP-binding protein Mx2</fullName>
    </submittedName>
</protein>
<dbReference type="OrthoDB" id="5061070at2759"/>
<feature type="region of interest" description="Disordered" evidence="3">
    <location>
        <begin position="713"/>
        <end position="740"/>
    </location>
</feature>
<dbReference type="InterPro" id="IPR045063">
    <property type="entry name" value="Dynamin_N"/>
</dbReference>
<dbReference type="CDD" id="cd08771">
    <property type="entry name" value="DLP_1"/>
    <property type="match status" value="1"/>
</dbReference>
<dbReference type="PROSITE" id="PS51388">
    <property type="entry name" value="GED"/>
    <property type="match status" value="1"/>
</dbReference>
<feature type="domain" description="GED" evidence="4">
    <location>
        <begin position="667"/>
        <end position="761"/>
    </location>
</feature>
<dbReference type="Gene3D" id="3.40.50.300">
    <property type="entry name" value="P-loop containing nucleotide triphosphate hydrolases"/>
    <property type="match status" value="1"/>
</dbReference>
<comment type="caution">
    <text evidence="6">The sequence shown here is derived from an EMBL/GenBank/DDBJ whole genome shotgun (WGS) entry which is preliminary data.</text>
</comment>
<dbReference type="Pfam" id="PF01031">
    <property type="entry name" value="Dynamin_M"/>
    <property type="match status" value="1"/>
</dbReference>
<dbReference type="InterPro" id="IPR000375">
    <property type="entry name" value="Dynamin_stalk"/>
</dbReference>
<dbReference type="InterPro" id="IPR022812">
    <property type="entry name" value="Dynamin"/>
</dbReference>
<dbReference type="GO" id="GO:0005886">
    <property type="term" value="C:plasma membrane"/>
    <property type="evidence" value="ECO:0007669"/>
    <property type="project" value="TreeGrafter"/>
</dbReference>
<keyword evidence="2" id="KW-0342">GTP-binding</keyword>
<evidence type="ECO:0000256" key="1">
    <source>
        <dbReference type="ARBA" id="ARBA00022741"/>
    </source>
</evidence>
<dbReference type="InterPro" id="IPR020850">
    <property type="entry name" value="GED_dom"/>
</dbReference>
<dbReference type="PRINTS" id="PR00195">
    <property type="entry name" value="DYNAMIN"/>
</dbReference>
<reference evidence="6 7" key="1">
    <citation type="submission" date="2016-03" db="EMBL/GenBank/DDBJ databases">
        <title>Whole genome sequencing of Grifola frondosa 9006-11.</title>
        <authorList>
            <person name="Min B."/>
            <person name="Park H."/>
            <person name="Kim J.-G."/>
            <person name="Cho H."/>
            <person name="Oh Y.-L."/>
            <person name="Kong W.-S."/>
            <person name="Choi I.-G."/>
        </authorList>
    </citation>
    <scope>NUCLEOTIDE SEQUENCE [LARGE SCALE GENOMIC DNA]</scope>
    <source>
        <strain evidence="6 7">9006-11</strain>
    </source>
</reference>
<dbReference type="GO" id="GO:0031623">
    <property type="term" value="P:receptor internalization"/>
    <property type="evidence" value="ECO:0007669"/>
    <property type="project" value="TreeGrafter"/>
</dbReference>
<gene>
    <name evidence="6" type="primary">mx2</name>
    <name evidence="6" type="ORF">A0H81_14134</name>
</gene>
<dbReference type="PANTHER" id="PTHR11566">
    <property type="entry name" value="DYNAMIN"/>
    <property type="match status" value="1"/>
</dbReference>
<dbReference type="Pfam" id="PF00350">
    <property type="entry name" value="Dynamin_N"/>
    <property type="match status" value="1"/>
</dbReference>
<dbReference type="GO" id="GO:0005874">
    <property type="term" value="C:microtubule"/>
    <property type="evidence" value="ECO:0007669"/>
    <property type="project" value="TreeGrafter"/>
</dbReference>
<evidence type="ECO:0000259" key="5">
    <source>
        <dbReference type="PROSITE" id="PS51718"/>
    </source>
</evidence>
<dbReference type="AlphaFoldDB" id="A0A1C7LNV3"/>
<evidence type="ECO:0000313" key="6">
    <source>
        <dbReference type="EMBL" id="OBZ65896.1"/>
    </source>
</evidence>
<keyword evidence="1" id="KW-0547">Nucleotide-binding</keyword>
<dbReference type="InterPro" id="IPR027417">
    <property type="entry name" value="P-loop_NTPase"/>
</dbReference>
<dbReference type="GO" id="GO:0003924">
    <property type="term" value="F:GTPase activity"/>
    <property type="evidence" value="ECO:0007669"/>
    <property type="project" value="InterPro"/>
</dbReference>
<dbReference type="InterPro" id="IPR030381">
    <property type="entry name" value="G_DYNAMIN_dom"/>
</dbReference>
<dbReference type="PANTHER" id="PTHR11566:SF131">
    <property type="entry name" value="GTPASE, PUTATIVE (AFU_ORTHOLOGUE AFUA_6G07630)-RELATED"/>
    <property type="match status" value="1"/>
</dbReference>
<accession>A0A1C7LNV3</accession>
<dbReference type="SMART" id="SM00053">
    <property type="entry name" value="DYNc"/>
    <property type="match status" value="1"/>
</dbReference>
<keyword evidence="7" id="KW-1185">Reference proteome</keyword>
<proteinExistence type="predicted"/>
<dbReference type="EMBL" id="LUGG01000038">
    <property type="protein sequence ID" value="OBZ65896.1"/>
    <property type="molecule type" value="Genomic_DNA"/>
</dbReference>
<dbReference type="GO" id="GO:0008017">
    <property type="term" value="F:microtubule binding"/>
    <property type="evidence" value="ECO:0007669"/>
    <property type="project" value="TreeGrafter"/>
</dbReference>
<dbReference type="Proteomes" id="UP000092993">
    <property type="component" value="Unassembled WGS sequence"/>
</dbReference>
<dbReference type="STRING" id="5627.A0A1C7LNV3"/>
<feature type="domain" description="Dynamin-type G" evidence="5">
    <location>
        <begin position="38"/>
        <end position="344"/>
    </location>
</feature>
<dbReference type="InterPro" id="IPR001401">
    <property type="entry name" value="Dynamin_GTPase"/>
</dbReference>
<evidence type="ECO:0000256" key="3">
    <source>
        <dbReference type="SAM" id="MobiDB-lite"/>
    </source>
</evidence>
<sequence>MISTTHSSIGLSESRHADGRRHMFDLINSLRSTGVQTDIDIPMIAVIGSQSAGKSSLIESISDIMLPRASGTCTRCPTECKLEYSTEPWKCVVSLRFITDEHGQDLGQFRNETFGDPIFDKAKTQDRIRRAQLAILNPSTDFHHFLEAGAADPECNELTFSTNCVSLQISGNNVADLSFCDLPGLIATTRGGTSNDVELVENLVTSYISKPNCIILLTVACETEFDNQRAHRLAQKYDSEGKRTVGVLTKPDRIPTGDEIRWLPFIKNEDEALEHGWFSVKQPDSRAIAAGITWEDARRQEHEYFSSTSPWSSLDVGLRSHLGTAQLVARLSDVLSDLIVKRLPELQEELHDLLEKTEESLRQLPEPPSDEPIAKILQLVGGFSRDLSKHLEGITGGGGLLQKIRPETEQFRKAILESVPDFRPYRNPRNIMNMHGPVEVETSSTKPPPLEPPTFLSNEEPCVTWHGDEHAIYVEEVLKKAQDAITRELPDHLPFVVSSDYISAITAQWDAPTRRLFASVQDMLSLYVRNLVKKHFGKYMHGGLHQQVMLIVANHIKKCAASTSTRLDWLLEVEKRPTTLNSHHYHNYKDRFLDYFHMHQRGGGGDALAAKLKAHRPSNCGPGMPSLLIDFDKQILRAQSALSDLGIRNVDSKDLARLCPANQYEPALNIMATVRAYFQLAYKRFVDYVPMAIDHELILGLNRDGALEETLRAAQGVSRGDEPARGSREETRASDEGAAGADRPSYLNRVVTAISRCLCDC</sequence>
<feature type="compositionally biased region" description="Basic and acidic residues" evidence="3">
    <location>
        <begin position="719"/>
        <end position="735"/>
    </location>
</feature>
<dbReference type="PROSITE" id="PS51718">
    <property type="entry name" value="G_DYNAMIN_2"/>
    <property type="match status" value="1"/>
</dbReference>
<dbReference type="GO" id="GO:0005737">
    <property type="term" value="C:cytoplasm"/>
    <property type="evidence" value="ECO:0007669"/>
    <property type="project" value="TreeGrafter"/>
</dbReference>